<keyword evidence="5" id="KW-1185">Reference proteome</keyword>
<dbReference type="EMBL" id="LFJN01000013">
    <property type="protein sequence ID" value="KPI39999.1"/>
    <property type="molecule type" value="Genomic_DNA"/>
</dbReference>
<dbReference type="Proteomes" id="UP000038010">
    <property type="component" value="Unassembled WGS sequence"/>
</dbReference>
<dbReference type="GO" id="GO:0036088">
    <property type="term" value="P:D-serine catabolic process"/>
    <property type="evidence" value="ECO:0007669"/>
    <property type="project" value="TreeGrafter"/>
</dbReference>
<evidence type="ECO:0000313" key="4">
    <source>
        <dbReference type="EMBL" id="KPI39999.1"/>
    </source>
</evidence>
<reference evidence="4 5" key="1">
    <citation type="submission" date="2015-06" db="EMBL/GenBank/DDBJ databases">
        <title>Draft genome of the ant-associated black yeast Phialophora attae CBS 131958.</title>
        <authorList>
            <person name="Moreno L.F."/>
            <person name="Stielow B.J."/>
            <person name="de Hoog S."/>
            <person name="Vicente V.A."/>
            <person name="Weiss V.A."/>
            <person name="de Vries M."/>
            <person name="Cruz L.M."/>
            <person name="Souza E.M."/>
        </authorList>
    </citation>
    <scope>NUCLEOTIDE SEQUENCE [LARGE SCALE GENOMIC DNA]</scope>
    <source>
        <strain evidence="4 5">CBS 131958</strain>
    </source>
</reference>
<comment type="similarity">
    <text evidence="1">Belongs to the DSD1 family.</text>
</comment>
<dbReference type="SMART" id="SM01119">
    <property type="entry name" value="D-ser_dehydrat"/>
    <property type="match status" value="1"/>
</dbReference>
<gene>
    <name evidence="4" type="ORF">AB675_11458</name>
</gene>
<dbReference type="GO" id="GO:0008721">
    <property type="term" value="F:D-serine ammonia-lyase activity"/>
    <property type="evidence" value="ECO:0007669"/>
    <property type="project" value="TreeGrafter"/>
</dbReference>
<dbReference type="Pfam" id="PF14031">
    <property type="entry name" value="D-ser_dehydrat"/>
    <property type="match status" value="1"/>
</dbReference>
<dbReference type="Pfam" id="PF01168">
    <property type="entry name" value="Ala_racemase_N"/>
    <property type="match status" value="1"/>
</dbReference>
<protein>
    <submittedName>
        <fullName evidence="4">D-serine dehydratase</fullName>
    </submittedName>
</protein>
<dbReference type="VEuPathDB" id="FungiDB:AB675_11458"/>
<dbReference type="STRING" id="1664694.A0A0N0NMA9"/>
<dbReference type="Gene3D" id="2.40.37.20">
    <property type="entry name" value="D-serine dehydratase-like domain"/>
    <property type="match status" value="1"/>
</dbReference>
<dbReference type="GeneID" id="28732187"/>
<dbReference type="OrthoDB" id="20198at2759"/>
<dbReference type="Gene3D" id="3.20.20.10">
    <property type="entry name" value="Alanine racemase"/>
    <property type="match status" value="1"/>
</dbReference>
<sequence>MLDAVRELSFSFRAHVKTHKTQELTRFQVGQESKDARIIVSTVAEAEFMTPVLLEYKQKGAKVNLLYGIPPGPSSVERLAALGKQLGEGGFTFMIDHPAQFVVLRRFKELTGFAAGAFLKTDAGQHRAGLEPQTEEMVRLVDEVAGLEDEGIVRLVGFYTHNSNSYGGSSPDEAMAYLQQEVDACRAASKNLKKERSGPLIISVGASPTALSIQNILPSGAPSSSSAKSLQEALQLTTSNFELEIHAGVYPLFDMQQVSAQSRSFTSDPHDAIGISVLAEVCSVYPKRLSHPEALISAGCLALAREPCKDYPGQGVVTSWAMPSTYNTTKEGRLIVKRISQEHGIIGYENESYSDELPVEYGQKIRIWPNHACITMAMYETYFVVDSDTLDPDNVVDVFASCRGW</sequence>
<accession>A0A0N0NMA9</accession>
<dbReference type="InterPro" id="IPR026956">
    <property type="entry name" value="D-ser_dehydrat-like_dom"/>
</dbReference>
<dbReference type="InterPro" id="IPR001608">
    <property type="entry name" value="Ala_racemase_N"/>
</dbReference>
<dbReference type="PANTHER" id="PTHR28004">
    <property type="entry name" value="ZGC:162816-RELATED"/>
    <property type="match status" value="1"/>
</dbReference>
<dbReference type="RefSeq" id="XP_017999962.1">
    <property type="nucleotide sequence ID" value="XM_018140306.1"/>
</dbReference>
<feature type="domain" description="D-serine dehydratase-like" evidence="3">
    <location>
        <begin position="274"/>
        <end position="386"/>
    </location>
</feature>
<dbReference type="PANTHER" id="PTHR28004:SF2">
    <property type="entry name" value="D-SERINE DEHYDRATASE"/>
    <property type="match status" value="1"/>
</dbReference>
<dbReference type="InterPro" id="IPR051466">
    <property type="entry name" value="D-amino_acid_metab_enzyme"/>
</dbReference>
<dbReference type="SUPFAM" id="SSF51419">
    <property type="entry name" value="PLP-binding barrel"/>
    <property type="match status" value="1"/>
</dbReference>
<evidence type="ECO:0000256" key="1">
    <source>
        <dbReference type="ARBA" id="ARBA00005323"/>
    </source>
</evidence>
<organism evidence="4 5">
    <name type="scientific">Cyphellophora attinorum</name>
    <dbReference type="NCBI Taxonomy" id="1664694"/>
    <lineage>
        <taxon>Eukaryota</taxon>
        <taxon>Fungi</taxon>
        <taxon>Dikarya</taxon>
        <taxon>Ascomycota</taxon>
        <taxon>Pezizomycotina</taxon>
        <taxon>Eurotiomycetes</taxon>
        <taxon>Chaetothyriomycetidae</taxon>
        <taxon>Chaetothyriales</taxon>
        <taxon>Cyphellophoraceae</taxon>
        <taxon>Cyphellophora</taxon>
    </lineage>
</organism>
<dbReference type="AlphaFoldDB" id="A0A0N0NMA9"/>
<dbReference type="InterPro" id="IPR042208">
    <property type="entry name" value="D-ser_dehydrat-like_sf"/>
</dbReference>
<name>A0A0N0NMA9_9EURO</name>
<comment type="caution">
    <text evidence="4">The sequence shown here is derived from an EMBL/GenBank/DDBJ whole genome shotgun (WGS) entry which is preliminary data.</text>
</comment>
<dbReference type="InterPro" id="IPR029066">
    <property type="entry name" value="PLP-binding_barrel"/>
</dbReference>
<evidence type="ECO:0000256" key="2">
    <source>
        <dbReference type="ARBA" id="ARBA00023239"/>
    </source>
</evidence>
<evidence type="ECO:0000259" key="3">
    <source>
        <dbReference type="SMART" id="SM01119"/>
    </source>
</evidence>
<keyword evidence="2" id="KW-0456">Lyase</keyword>
<proteinExistence type="inferred from homology"/>
<evidence type="ECO:0000313" key="5">
    <source>
        <dbReference type="Proteomes" id="UP000038010"/>
    </source>
</evidence>